<protein>
    <submittedName>
        <fullName evidence="3">Uncharacterized protein</fullName>
    </submittedName>
</protein>
<evidence type="ECO:0000313" key="5">
    <source>
        <dbReference type="EMBL" id="CAF3810007.1"/>
    </source>
</evidence>
<evidence type="ECO:0000313" key="1">
    <source>
        <dbReference type="EMBL" id="CAF1515859.1"/>
    </source>
</evidence>
<dbReference type="Proteomes" id="UP000663855">
    <property type="component" value="Unassembled WGS sequence"/>
</dbReference>
<dbReference type="EMBL" id="CAJOBH010000069">
    <property type="protein sequence ID" value="CAF3756386.1"/>
    <property type="molecule type" value="Genomic_DNA"/>
</dbReference>
<dbReference type="Proteomes" id="UP000681967">
    <property type="component" value="Unassembled WGS sequence"/>
</dbReference>
<sequence>MSKTNLIAATTTTTVSSNKTTSKKNISTNVSQIIHRHPIPSHSKKSIFNQTSSNCSIKSLSSQPLKTKEQKKLIINNTHVKQSIKTQLSISQNQNQGNSAHYSLFEQTIFRDPCFDFLWRMQKQMQPFAETMGGRTTWLRSLRKKCS</sequence>
<evidence type="ECO:0000313" key="4">
    <source>
        <dbReference type="EMBL" id="CAF3756386.1"/>
    </source>
</evidence>
<organism evidence="3 7">
    <name type="scientific">Rotaria magnacalcarata</name>
    <dbReference type="NCBI Taxonomy" id="392030"/>
    <lineage>
        <taxon>Eukaryota</taxon>
        <taxon>Metazoa</taxon>
        <taxon>Spiralia</taxon>
        <taxon>Gnathifera</taxon>
        <taxon>Rotifera</taxon>
        <taxon>Eurotatoria</taxon>
        <taxon>Bdelloidea</taxon>
        <taxon>Philodinida</taxon>
        <taxon>Philodinidae</taxon>
        <taxon>Rotaria</taxon>
    </lineage>
</organism>
<reference evidence="3" key="1">
    <citation type="submission" date="2021-02" db="EMBL/GenBank/DDBJ databases">
        <authorList>
            <person name="Nowell W R."/>
        </authorList>
    </citation>
    <scope>NUCLEOTIDE SEQUENCE</scope>
</reference>
<dbReference type="Proteomes" id="UP000676336">
    <property type="component" value="Unassembled WGS sequence"/>
</dbReference>
<dbReference type="Proteomes" id="UP000663824">
    <property type="component" value="Unassembled WGS sequence"/>
</dbReference>
<proteinExistence type="predicted"/>
<evidence type="ECO:0000313" key="6">
    <source>
        <dbReference type="EMBL" id="CAF3819225.1"/>
    </source>
</evidence>
<accession>A0A816PC68</accession>
<dbReference type="EMBL" id="CAJOBI010000269">
    <property type="protein sequence ID" value="CAF3810007.1"/>
    <property type="molecule type" value="Genomic_DNA"/>
</dbReference>
<dbReference type="OrthoDB" id="10064557at2759"/>
<evidence type="ECO:0000313" key="2">
    <source>
        <dbReference type="EMBL" id="CAF1520459.1"/>
    </source>
</evidence>
<name>A0A816PC68_9BILA</name>
<comment type="caution">
    <text evidence="3">The sequence shown here is derived from an EMBL/GenBank/DDBJ whole genome shotgun (WGS) entry which is preliminary data.</text>
</comment>
<dbReference type="Proteomes" id="UP000663834">
    <property type="component" value="Unassembled WGS sequence"/>
</dbReference>
<dbReference type="Proteomes" id="UP000681720">
    <property type="component" value="Unassembled WGS sequence"/>
</dbReference>
<evidence type="ECO:0000313" key="3">
    <source>
        <dbReference type="EMBL" id="CAF2046906.1"/>
    </source>
</evidence>
<dbReference type="AlphaFoldDB" id="A0A816PC68"/>
<dbReference type="EMBL" id="CAJNOW010007521">
    <property type="protein sequence ID" value="CAF1515859.1"/>
    <property type="molecule type" value="Genomic_DNA"/>
</dbReference>
<evidence type="ECO:0000313" key="7">
    <source>
        <dbReference type="Proteomes" id="UP000663824"/>
    </source>
</evidence>
<gene>
    <name evidence="4" type="ORF">BYL167_LOCUS614</name>
    <name evidence="2" type="ORF">CJN711_LOCUS28360</name>
    <name evidence="6" type="ORF">GIL414_LOCUS2120</name>
    <name evidence="1" type="ORF">KQP761_LOCUS15413</name>
    <name evidence="3" type="ORF">MBJ925_LOCUS12285</name>
    <name evidence="5" type="ORF">SMN809_LOCUS1671</name>
</gene>
<dbReference type="EMBL" id="CAJOBJ010000385">
    <property type="protein sequence ID" value="CAF3819225.1"/>
    <property type="molecule type" value="Genomic_DNA"/>
</dbReference>
<dbReference type="EMBL" id="CAJNOV010013417">
    <property type="protein sequence ID" value="CAF1520459.1"/>
    <property type="molecule type" value="Genomic_DNA"/>
</dbReference>
<dbReference type="EMBL" id="CAJNRE010005584">
    <property type="protein sequence ID" value="CAF2046906.1"/>
    <property type="molecule type" value="Genomic_DNA"/>
</dbReference>